<evidence type="ECO:0000313" key="4">
    <source>
        <dbReference type="Proteomes" id="UP000000768"/>
    </source>
</evidence>
<keyword evidence="2" id="KW-0732">Signal</keyword>
<evidence type="ECO:0000256" key="2">
    <source>
        <dbReference type="SAM" id="SignalP"/>
    </source>
</evidence>
<evidence type="ECO:0000256" key="1">
    <source>
        <dbReference type="SAM" id="MobiDB-lite"/>
    </source>
</evidence>
<dbReference type="Gramene" id="OQU77466">
    <property type="protein sequence ID" value="OQU77466"/>
    <property type="gene ID" value="SORBI_3009G051301"/>
</dbReference>
<dbReference type="InParanoid" id="A0A1Z5R281"/>
<feature type="region of interest" description="Disordered" evidence="1">
    <location>
        <begin position="26"/>
        <end position="102"/>
    </location>
</feature>
<evidence type="ECO:0000313" key="3">
    <source>
        <dbReference type="EMBL" id="OQU77466.1"/>
    </source>
</evidence>
<reference evidence="3 4" key="1">
    <citation type="journal article" date="2009" name="Nature">
        <title>The Sorghum bicolor genome and the diversification of grasses.</title>
        <authorList>
            <person name="Paterson A.H."/>
            <person name="Bowers J.E."/>
            <person name="Bruggmann R."/>
            <person name="Dubchak I."/>
            <person name="Grimwood J."/>
            <person name="Gundlach H."/>
            <person name="Haberer G."/>
            <person name="Hellsten U."/>
            <person name="Mitros T."/>
            <person name="Poliakov A."/>
            <person name="Schmutz J."/>
            <person name="Spannagl M."/>
            <person name="Tang H."/>
            <person name="Wang X."/>
            <person name="Wicker T."/>
            <person name="Bharti A.K."/>
            <person name="Chapman J."/>
            <person name="Feltus F.A."/>
            <person name="Gowik U."/>
            <person name="Grigoriev I.V."/>
            <person name="Lyons E."/>
            <person name="Maher C.A."/>
            <person name="Martis M."/>
            <person name="Narechania A."/>
            <person name="Otillar R.P."/>
            <person name="Penning B.W."/>
            <person name="Salamov A.A."/>
            <person name="Wang Y."/>
            <person name="Zhang L."/>
            <person name="Carpita N.C."/>
            <person name="Freeling M."/>
            <person name="Gingle A.R."/>
            <person name="Hash C.T."/>
            <person name="Keller B."/>
            <person name="Klein P."/>
            <person name="Kresovich S."/>
            <person name="McCann M.C."/>
            <person name="Ming R."/>
            <person name="Peterson D.G."/>
            <person name="Mehboob-ur-Rahman"/>
            <person name="Ware D."/>
            <person name="Westhoff P."/>
            <person name="Mayer K.F."/>
            <person name="Messing J."/>
            <person name="Rokhsar D.S."/>
        </authorList>
    </citation>
    <scope>NUCLEOTIDE SEQUENCE [LARGE SCALE GENOMIC DNA]</scope>
    <source>
        <strain evidence="4">cv. BTx623</strain>
    </source>
</reference>
<sequence length="115" mass="12037">MPVRALHLYALLLSTLLQEPPLQLHSSLDLPLNEGHAGPPPARAAVGGQGRPYLMDGSRSDRRQPDPLEGSDSRAGVRESSKPCDEAGNSEPCAGTPLAPTDVGNAMFPALVSCL</sequence>
<gene>
    <name evidence="3" type="ORF">SORBI_3009G051301</name>
</gene>
<name>A0A1Z5R281_SORBI</name>
<organism evidence="3 4">
    <name type="scientific">Sorghum bicolor</name>
    <name type="common">Sorghum</name>
    <name type="synonym">Sorghum vulgare</name>
    <dbReference type="NCBI Taxonomy" id="4558"/>
    <lineage>
        <taxon>Eukaryota</taxon>
        <taxon>Viridiplantae</taxon>
        <taxon>Streptophyta</taxon>
        <taxon>Embryophyta</taxon>
        <taxon>Tracheophyta</taxon>
        <taxon>Spermatophyta</taxon>
        <taxon>Magnoliopsida</taxon>
        <taxon>Liliopsida</taxon>
        <taxon>Poales</taxon>
        <taxon>Poaceae</taxon>
        <taxon>PACMAD clade</taxon>
        <taxon>Panicoideae</taxon>
        <taxon>Andropogonodae</taxon>
        <taxon>Andropogoneae</taxon>
        <taxon>Sorghinae</taxon>
        <taxon>Sorghum</taxon>
    </lineage>
</organism>
<feature type="signal peptide" evidence="2">
    <location>
        <begin position="1"/>
        <end position="18"/>
    </location>
</feature>
<feature type="compositionally biased region" description="Basic and acidic residues" evidence="1">
    <location>
        <begin position="58"/>
        <end position="85"/>
    </location>
</feature>
<dbReference type="AlphaFoldDB" id="A0A1Z5R281"/>
<keyword evidence="4" id="KW-1185">Reference proteome</keyword>
<protein>
    <submittedName>
        <fullName evidence="3">Uncharacterized protein</fullName>
    </submittedName>
</protein>
<accession>A0A1Z5R281</accession>
<dbReference type="Proteomes" id="UP000000768">
    <property type="component" value="Chromosome 9"/>
</dbReference>
<proteinExistence type="predicted"/>
<reference evidence="4" key="2">
    <citation type="journal article" date="2018" name="Plant J.">
        <title>The Sorghum bicolor reference genome: improved assembly, gene annotations, a transcriptome atlas, and signatures of genome organization.</title>
        <authorList>
            <person name="McCormick R.F."/>
            <person name="Truong S.K."/>
            <person name="Sreedasyam A."/>
            <person name="Jenkins J."/>
            <person name="Shu S."/>
            <person name="Sims D."/>
            <person name="Kennedy M."/>
            <person name="Amirebrahimi M."/>
            <person name="Weers B.D."/>
            <person name="McKinley B."/>
            <person name="Mattison A."/>
            <person name="Morishige D.T."/>
            <person name="Grimwood J."/>
            <person name="Schmutz J."/>
            <person name="Mullet J.E."/>
        </authorList>
    </citation>
    <scope>NUCLEOTIDE SEQUENCE [LARGE SCALE GENOMIC DNA]</scope>
    <source>
        <strain evidence="4">cv. BTx623</strain>
    </source>
</reference>
<dbReference type="EMBL" id="CM000768">
    <property type="protein sequence ID" value="OQU77466.1"/>
    <property type="molecule type" value="Genomic_DNA"/>
</dbReference>
<feature type="chain" id="PRO_5012216180" evidence="2">
    <location>
        <begin position="19"/>
        <end position="115"/>
    </location>
</feature>